<feature type="repeat" description="PPR" evidence="3">
    <location>
        <begin position="156"/>
        <end position="190"/>
    </location>
</feature>
<gene>
    <name evidence="4" type="ORF">Cgig2_031388</name>
</gene>
<organism evidence="4 5">
    <name type="scientific">Carnegiea gigantea</name>
    <dbReference type="NCBI Taxonomy" id="171969"/>
    <lineage>
        <taxon>Eukaryota</taxon>
        <taxon>Viridiplantae</taxon>
        <taxon>Streptophyta</taxon>
        <taxon>Embryophyta</taxon>
        <taxon>Tracheophyta</taxon>
        <taxon>Spermatophyta</taxon>
        <taxon>Magnoliopsida</taxon>
        <taxon>eudicotyledons</taxon>
        <taxon>Gunneridae</taxon>
        <taxon>Pentapetalae</taxon>
        <taxon>Caryophyllales</taxon>
        <taxon>Cactineae</taxon>
        <taxon>Cactaceae</taxon>
        <taxon>Cactoideae</taxon>
        <taxon>Echinocereeae</taxon>
        <taxon>Carnegiea</taxon>
    </lineage>
</organism>
<keyword evidence="5" id="KW-1185">Reference proteome</keyword>
<evidence type="ECO:0000256" key="2">
    <source>
        <dbReference type="ARBA" id="ARBA00022737"/>
    </source>
</evidence>
<proteinExistence type="inferred from homology"/>
<dbReference type="Pfam" id="PF13041">
    <property type="entry name" value="PPR_2"/>
    <property type="match status" value="3"/>
</dbReference>
<evidence type="ECO:0008006" key="6">
    <source>
        <dbReference type="Google" id="ProtNLM"/>
    </source>
</evidence>
<keyword evidence="2" id="KW-0677">Repeat</keyword>
<feature type="repeat" description="PPR" evidence="3">
    <location>
        <begin position="261"/>
        <end position="296"/>
    </location>
</feature>
<dbReference type="NCBIfam" id="TIGR00756">
    <property type="entry name" value="PPR"/>
    <property type="match status" value="7"/>
</dbReference>
<evidence type="ECO:0000313" key="4">
    <source>
        <dbReference type="EMBL" id="KAJ8437872.1"/>
    </source>
</evidence>
<dbReference type="PANTHER" id="PTHR47936:SF5">
    <property type="entry name" value="PENTACOTRIPEPTIDE-REPEAT REGION OF PRORP DOMAIN-CONTAINING PROTEIN"/>
    <property type="match status" value="1"/>
</dbReference>
<dbReference type="AlphaFoldDB" id="A0A9Q1K730"/>
<feature type="repeat" description="PPR" evidence="3">
    <location>
        <begin position="226"/>
        <end position="260"/>
    </location>
</feature>
<dbReference type="Pfam" id="PF01535">
    <property type="entry name" value="PPR"/>
    <property type="match status" value="3"/>
</dbReference>
<dbReference type="PROSITE" id="PS51375">
    <property type="entry name" value="PPR"/>
    <property type="match status" value="7"/>
</dbReference>
<feature type="repeat" description="PPR" evidence="3">
    <location>
        <begin position="559"/>
        <end position="593"/>
    </location>
</feature>
<protein>
    <recommendedName>
        <fullName evidence="6">Pentatricopeptide repeat-containing protein</fullName>
    </recommendedName>
</protein>
<reference evidence="4" key="1">
    <citation type="submission" date="2022-04" db="EMBL/GenBank/DDBJ databases">
        <title>Carnegiea gigantea Genome sequencing and assembly v2.</title>
        <authorList>
            <person name="Copetti D."/>
            <person name="Sanderson M.J."/>
            <person name="Burquez A."/>
            <person name="Wojciechowski M.F."/>
        </authorList>
    </citation>
    <scope>NUCLEOTIDE SEQUENCE</scope>
    <source>
        <strain evidence="4">SGP5-SGP5p</strain>
        <tissue evidence="4">Aerial part</tissue>
    </source>
</reference>
<evidence type="ECO:0000313" key="5">
    <source>
        <dbReference type="Proteomes" id="UP001153076"/>
    </source>
</evidence>
<evidence type="ECO:0000256" key="1">
    <source>
        <dbReference type="ARBA" id="ARBA00007626"/>
    </source>
</evidence>
<dbReference type="Proteomes" id="UP001153076">
    <property type="component" value="Unassembled WGS sequence"/>
</dbReference>
<dbReference type="OrthoDB" id="185373at2759"/>
<dbReference type="GO" id="GO:0031930">
    <property type="term" value="P:mitochondria-nucleus signaling pathway"/>
    <property type="evidence" value="ECO:0007669"/>
    <property type="project" value="TreeGrafter"/>
</dbReference>
<dbReference type="InterPro" id="IPR011990">
    <property type="entry name" value="TPR-like_helical_dom_sf"/>
</dbReference>
<evidence type="ECO:0000256" key="3">
    <source>
        <dbReference type="PROSITE-ProRule" id="PRU00708"/>
    </source>
</evidence>
<name>A0A9Q1K730_9CARY</name>
<dbReference type="EMBL" id="JAKOGI010000275">
    <property type="protein sequence ID" value="KAJ8437872.1"/>
    <property type="molecule type" value="Genomic_DNA"/>
</dbReference>
<feature type="repeat" description="PPR" evidence="3">
    <location>
        <begin position="594"/>
        <end position="628"/>
    </location>
</feature>
<feature type="repeat" description="PPR" evidence="3">
    <location>
        <begin position="191"/>
        <end position="225"/>
    </location>
</feature>
<dbReference type="Gene3D" id="1.25.40.10">
    <property type="entry name" value="Tetratricopeptide repeat domain"/>
    <property type="match status" value="4"/>
</dbReference>
<dbReference type="InterPro" id="IPR002885">
    <property type="entry name" value="PPR_rpt"/>
</dbReference>
<dbReference type="GO" id="GO:0010019">
    <property type="term" value="P:chloroplast-nucleus signaling pathway"/>
    <property type="evidence" value="ECO:0007669"/>
    <property type="project" value="TreeGrafter"/>
</dbReference>
<accession>A0A9Q1K730</accession>
<comment type="similarity">
    <text evidence="1">Belongs to the PPR family. P subfamily.</text>
</comment>
<dbReference type="Pfam" id="PF13812">
    <property type="entry name" value="PPR_3"/>
    <property type="match status" value="1"/>
</dbReference>
<dbReference type="GO" id="GO:0009507">
    <property type="term" value="C:chloroplast"/>
    <property type="evidence" value="ECO:0007669"/>
    <property type="project" value="TreeGrafter"/>
</dbReference>
<feature type="repeat" description="PPR" evidence="3">
    <location>
        <begin position="524"/>
        <end position="558"/>
    </location>
</feature>
<sequence length="742" mass="85593">MTPISRLFRRAFPSSASPTSISRVIGKEPDLRRVVDAFKEYSENKKFRRKTTYYEHIVKRLANAKRFQWIEEILEKQKDYPEITAEGFVVRIISLYGKAGMFDHAHKVFDEMPHLPCNRTVKSFNALLGACVSSRKFDKIDGLFRELPVKLSVKPDTVSYNTLIKAFCEMGSLDSAILIFHEMVKERLNPDLITFNTLLDGLYKKDRFLDGEKMWDLMEEYNVVPDVISYNMKLHRLVSNKKVHEVVDLVTEMKSKGLKPDVFTYNTLFKGLCNIEKNLEEAKRWYGDMKKAKCVPNRLTFATLLIFACDKGDFLFASQLCRAMIYYQRELNDGTLLQKVVDGLVKQSNIEEAETLLQLFQRSLFKSQKSSLRPPPNKQPIKIDPHFSIQELINEPDPDEMARKFKQRATQFSSFRDRNGIYDFTIGRLALAKRFSLVEDILEAHKGFEDITREGFTVRLIKLYGKAGMFEYARKVFDEMPQLNCTRTVRSLNALMKAALDCKKFDEVLRIFRELPLEMSVKLNSSSYNTIIHALCEMGLLDDAVLMVGEMKDDGLKPNVVTFNTLLEALYKERGFWGGERIWAMMLEHNVLPDNRSYALKLQALVEAGHFYGALDLFRQLEKDGLKPDVNAYNYLIKGFFDQGNAVAAKRWYCKLLESGETLNRITFSVLVPRFCDVGDYNMAFDLCKMIVNRQFVVDEALLQRVVNGLVKVSRTEEAKELVELGKSNSYIQYNLTLPSDV</sequence>
<dbReference type="PANTHER" id="PTHR47936">
    <property type="entry name" value="PPR_LONG DOMAIN-CONTAINING PROTEIN"/>
    <property type="match status" value="1"/>
</dbReference>
<comment type="caution">
    <text evidence="4">The sequence shown here is derived from an EMBL/GenBank/DDBJ whole genome shotgun (WGS) entry which is preliminary data.</text>
</comment>